<evidence type="ECO:0000313" key="2">
    <source>
        <dbReference type="Proteomes" id="UP000318405"/>
    </source>
</evidence>
<gene>
    <name evidence="1" type="ORF">FOZ76_23530</name>
</gene>
<organism evidence="1 2">
    <name type="scientific">Verticiella sediminum</name>
    <dbReference type="NCBI Taxonomy" id="1247510"/>
    <lineage>
        <taxon>Bacteria</taxon>
        <taxon>Pseudomonadati</taxon>
        <taxon>Pseudomonadota</taxon>
        <taxon>Betaproteobacteria</taxon>
        <taxon>Burkholderiales</taxon>
        <taxon>Alcaligenaceae</taxon>
        <taxon>Verticiella</taxon>
    </lineage>
</organism>
<reference evidence="1 2" key="1">
    <citation type="submission" date="2019-07" db="EMBL/GenBank/DDBJ databases">
        <title>Qingshengfaniella alkalisoli gen. nov., sp. nov., isolated from saline soil.</title>
        <authorList>
            <person name="Xu L."/>
            <person name="Huang X.-X."/>
            <person name="Sun J.-Q."/>
        </authorList>
    </citation>
    <scope>NUCLEOTIDE SEQUENCE [LARGE SCALE GENOMIC DNA]</scope>
    <source>
        <strain evidence="1 2">DSM 27279</strain>
    </source>
</reference>
<dbReference type="EMBL" id="VLTJ01000040">
    <property type="protein sequence ID" value="TSH89558.1"/>
    <property type="molecule type" value="Genomic_DNA"/>
</dbReference>
<dbReference type="Proteomes" id="UP000318405">
    <property type="component" value="Unassembled WGS sequence"/>
</dbReference>
<comment type="caution">
    <text evidence="1">The sequence shown here is derived from an EMBL/GenBank/DDBJ whole genome shotgun (WGS) entry which is preliminary data.</text>
</comment>
<evidence type="ECO:0000313" key="1">
    <source>
        <dbReference type="EMBL" id="TSH89558.1"/>
    </source>
</evidence>
<accession>A0A556A9I8</accession>
<protein>
    <submittedName>
        <fullName evidence="1">Helix-turn-helix domain-containing protein</fullName>
    </submittedName>
</protein>
<sequence length="406" mass="42357">MDSLIAMAARALAAGDALGALQCVALREDPPALALRGIAMARLGDLARAQALLRQAARAFGAREPLARARCALALADVGLARRELAGWPDALPAAIVEFDARRERVNAAHARLLLSRYALLTGRPDEATALLARVPSQGIAPAALALRALVEAELALRRPAPAAARAALAQARTHAAAARIPELLAEAQGLEAMLALPAALRLEAGGAAPLTLAEIAALLDSRALVLDGCRRAWRRGSDVRPLLGRPVLYALSSELARAWPAAAPRAALIAAAFRIRRPDDTDRARLRVQIGRLRALLRPFARIEARPEGFALCPAGGAAVAMLAPPMPGEAGALLALLADGAAWSSSSLALALGGSQRSVQRLLARAELAGQVRALGRGRAQRWLAPRLAEFTTILLLPAAPGLV</sequence>
<name>A0A556A9I8_9BURK</name>
<dbReference type="OrthoDB" id="9812210at2"/>
<keyword evidence="2" id="KW-1185">Reference proteome</keyword>
<dbReference type="AlphaFoldDB" id="A0A556A9I8"/>
<proteinExistence type="predicted"/>
<dbReference type="RefSeq" id="WP_143950744.1">
    <property type="nucleotide sequence ID" value="NZ_BAABMB010000003.1"/>
</dbReference>